<protein>
    <submittedName>
        <fullName evidence="4">Helix-turn-helix transcriptional regulator</fullName>
    </submittedName>
</protein>
<dbReference type="InterPro" id="IPR001387">
    <property type="entry name" value="Cro/C1-type_HTH"/>
</dbReference>
<gene>
    <name evidence="4" type="ORF">I5677_07905</name>
</gene>
<dbReference type="SUPFAM" id="SSF48452">
    <property type="entry name" value="TPR-like"/>
    <property type="match status" value="2"/>
</dbReference>
<dbReference type="GO" id="GO:0003677">
    <property type="term" value="F:DNA binding"/>
    <property type="evidence" value="ECO:0007669"/>
    <property type="project" value="UniProtKB-KW"/>
</dbReference>
<dbReference type="Pfam" id="PF12844">
    <property type="entry name" value="HTH_19"/>
    <property type="match status" value="1"/>
</dbReference>
<dbReference type="CDD" id="cd00093">
    <property type="entry name" value="HTH_XRE"/>
    <property type="match status" value="1"/>
</dbReference>
<dbReference type="SMART" id="SM00530">
    <property type="entry name" value="HTH_XRE"/>
    <property type="match status" value="1"/>
</dbReference>
<organism evidence="4 5">
    <name type="scientific">Mobilitalea sibirica</name>
    <dbReference type="NCBI Taxonomy" id="1462919"/>
    <lineage>
        <taxon>Bacteria</taxon>
        <taxon>Bacillati</taxon>
        <taxon>Bacillota</taxon>
        <taxon>Clostridia</taxon>
        <taxon>Lachnospirales</taxon>
        <taxon>Lachnospiraceae</taxon>
        <taxon>Mobilitalea</taxon>
    </lineage>
</organism>
<proteinExistence type="predicted"/>
<dbReference type="RefSeq" id="WP_197661028.1">
    <property type="nucleotide sequence ID" value="NZ_JAEAGR010000006.1"/>
</dbReference>
<dbReference type="PANTHER" id="PTHR46797:SF1">
    <property type="entry name" value="METHYLPHOSPHONATE SYNTHASE"/>
    <property type="match status" value="1"/>
</dbReference>
<dbReference type="InterPro" id="IPR011990">
    <property type="entry name" value="TPR-like_helical_dom_sf"/>
</dbReference>
<dbReference type="EMBL" id="JAEAGR010000006">
    <property type="protein sequence ID" value="MBH1940809.1"/>
    <property type="molecule type" value="Genomic_DNA"/>
</dbReference>
<keyword evidence="5" id="KW-1185">Reference proteome</keyword>
<dbReference type="GO" id="GO:0003700">
    <property type="term" value="F:DNA-binding transcription factor activity"/>
    <property type="evidence" value="ECO:0007669"/>
    <property type="project" value="TreeGrafter"/>
</dbReference>
<name>A0A8J7GYU2_9FIRM</name>
<dbReference type="PANTHER" id="PTHR46797">
    <property type="entry name" value="HTH-TYPE TRANSCRIPTIONAL REGULATOR"/>
    <property type="match status" value="1"/>
</dbReference>
<feature type="domain" description="HTH cro/C1-type" evidence="3">
    <location>
        <begin position="9"/>
        <end position="62"/>
    </location>
</feature>
<dbReference type="PROSITE" id="PS50005">
    <property type="entry name" value="TPR"/>
    <property type="match status" value="1"/>
</dbReference>
<sequence length="436" mass="50343">MAISLGEKIKLLRKEMKMTQTDLAGNEMTKSMLSQIENNNAMPSMKNLQYLAARLGKPASYFLEDGSYQDNLLVDEIHGKLKKVSSMIENHKYSGAITYLEEIKDQYSLDKSSKLYADFLSKYGECLIELEHYEEGKNYISQAVAIFKNKYLYIDAAKTYQLLVGIPWKSFDYTKCLMIIEEADVIYENSINKDYAFEIETLYIRSILYAGLDRLEESIAVTLKALDISKQTKIYYKSDELYKNMAILNLFMDRTDHFDEHLTKAKQFAEFSENLWGVANIQGIYGMRENLMGNPKKALEYFIQAINSIGKGAPIIRSEMAMSYYTLGEYKKALEIINEIKDPEYTPFKFDYLIFWRYKTFEGLCLTKLGKHKEAKQAVLIGIEKMKIVGETKTLAEAYRALSEIYSETGDYENAFSALKTANKIDETAQRNKLYY</sequence>
<evidence type="ECO:0000313" key="5">
    <source>
        <dbReference type="Proteomes" id="UP000623269"/>
    </source>
</evidence>
<dbReference type="InterPro" id="IPR019734">
    <property type="entry name" value="TPR_rpt"/>
</dbReference>
<evidence type="ECO:0000256" key="1">
    <source>
        <dbReference type="ARBA" id="ARBA00023125"/>
    </source>
</evidence>
<dbReference type="GO" id="GO:0005829">
    <property type="term" value="C:cytosol"/>
    <property type="evidence" value="ECO:0007669"/>
    <property type="project" value="TreeGrafter"/>
</dbReference>
<reference evidence="4" key="1">
    <citation type="submission" date="2020-12" db="EMBL/GenBank/DDBJ databases">
        <title>M. sibirica DSM 26468T genome.</title>
        <authorList>
            <person name="Thieme N."/>
            <person name="Rettenmaier R."/>
            <person name="Zverlov V."/>
            <person name="Liebl W."/>
        </authorList>
    </citation>
    <scope>NUCLEOTIDE SEQUENCE</scope>
    <source>
        <strain evidence="4">DSM 26468</strain>
    </source>
</reference>
<keyword evidence="2" id="KW-0802">TPR repeat</keyword>
<dbReference type="SMART" id="SM00028">
    <property type="entry name" value="TPR"/>
    <property type="match status" value="5"/>
</dbReference>
<dbReference type="SUPFAM" id="SSF47413">
    <property type="entry name" value="lambda repressor-like DNA-binding domains"/>
    <property type="match status" value="1"/>
</dbReference>
<accession>A0A8J7GYU2</accession>
<dbReference type="Gene3D" id="1.25.40.10">
    <property type="entry name" value="Tetratricopeptide repeat domain"/>
    <property type="match status" value="2"/>
</dbReference>
<dbReference type="InterPro" id="IPR010982">
    <property type="entry name" value="Lambda_DNA-bd_dom_sf"/>
</dbReference>
<dbReference type="InterPro" id="IPR050807">
    <property type="entry name" value="TransReg_Diox_bact_type"/>
</dbReference>
<feature type="repeat" description="TPR" evidence="2">
    <location>
        <begin position="396"/>
        <end position="429"/>
    </location>
</feature>
<evidence type="ECO:0000256" key="2">
    <source>
        <dbReference type="PROSITE-ProRule" id="PRU00339"/>
    </source>
</evidence>
<dbReference type="PROSITE" id="PS50943">
    <property type="entry name" value="HTH_CROC1"/>
    <property type="match status" value="1"/>
</dbReference>
<evidence type="ECO:0000313" key="4">
    <source>
        <dbReference type="EMBL" id="MBH1940809.1"/>
    </source>
</evidence>
<keyword evidence="1" id="KW-0238">DNA-binding</keyword>
<dbReference type="Proteomes" id="UP000623269">
    <property type="component" value="Unassembled WGS sequence"/>
</dbReference>
<evidence type="ECO:0000259" key="3">
    <source>
        <dbReference type="PROSITE" id="PS50943"/>
    </source>
</evidence>
<dbReference type="AlphaFoldDB" id="A0A8J7GYU2"/>
<dbReference type="Pfam" id="PF13181">
    <property type="entry name" value="TPR_8"/>
    <property type="match status" value="1"/>
</dbReference>
<comment type="caution">
    <text evidence="4">The sequence shown here is derived from an EMBL/GenBank/DDBJ whole genome shotgun (WGS) entry which is preliminary data.</text>
</comment>